<gene>
    <name evidence="2" type="ORF">FHR70_004359</name>
</gene>
<feature type="transmembrane region" description="Helical" evidence="1">
    <location>
        <begin position="176"/>
        <end position="195"/>
    </location>
</feature>
<feature type="transmembrane region" description="Helical" evidence="1">
    <location>
        <begin position="134"/>
        <end position="156"/>
    </location>
</feature>
<dbReference type="RefSeq" id="WP_183454013.1">
    <property type="nucleotide sequence ID" value="NZ_JACHWB010000008.1"/>
</dbReference>
<comment type="caution">
    <text evidence="2">The sequence shown here is derived from an EMBL/GenBank/DDBJ whole genome shotgun (WGS) entry which is preliminary data.</text>
</comment>
<reference evidence="2 3" key="1">
    <citation type="submission" date="2020-08" db="EMBL/GenBank/DDBJ databases">
        <title>The Agave Microbiome: Exploring the role of microbial communities in plant adaptations to desert environments.</title>
        <authorList>
            <person name="Partida-Martinez L.P."/>
        </authorList>
    </citation>
    <scope>NUCLEOTIDE SEQUENCE [LARGE SCALE GENOMIC DNA]</scope>
    <source>
        <strain evidence="2 3">AT3.9</strain>
    </source>
</reference>
<dbReference type="Proteomes" id="UP000532010">
    <property type="component" value="Unassembled WGS sequence"/>
</dbReference>
<keyword evidence="1" id="KW-0812">Transmembrane</keyword>
<evidence type="ECO:0000313" key="3">
    <source>
        <dbReference type="Proteomes" id="UP000532010"/>
    </source>
</evidence>
<sequence>MEDLFSVKLTETEVARAKSASRKFALLALLMFCAVPVSFFISLVLRGKVSSFNPIVDAYLMPALYNLNPNLWRFINYGFTTNLRYGAEYLLIGWSASVLIGAVTAFVAVSVVRKIDLGYFIFNSQEQKRRLIHGLGYEFLILLFCLGLAAFCLFITHEGDFVAHYRRNGRKWELIYVWIPIAYPIVVLFLLISAIQMKKMYLLVRQRLKRNY</sequence>
<organism evidence="2 3">
    <name type="scientific">Microvirga lupini</name>
    <dbReference type="NCBI Taxonomy" id="420324"/>
    <lineage>
        <taxon>Bacteria</taxon>
        <taxon>Pseudomonadati</taxon>
        <taxon>Pseudomonadota</taxon>
        <taxon>Alphaproteobacteria</taxon>
        <taxon>Hyphomicrobiales</taxon>
        <taxon>Methylobacteriaceae</taxon>
        <taxon>Microvirga</taxon>
    </lineage>
</organism>
<proteinExistence type="predicted"/>
<dbReference type="EMBL" id="JACHWB010000008">
    <property type="protein sequence ID" value="MBB3021268.1"/>
    <property type="molecule type" value="Genomic_DNA"/>
</dbReference>
<protein>
    <submittedName>
        <fullName evidence="2">Uncharacterized protein</fullName>
    </submittedName>
</protein>
<name>A0A7W4VQ78_9HYPH</name>
<dbReference type="AlphaFoldDB" id="A0A7W4VQ78"/>
<keyword evidence="1" id="KW-1133">Transmembrane helix</keyword>
<evidence type="ECO:0000256" key="1">
    <source>
        <dbReference type="SAM" id="Phobius"/>
    </source>
</evidence>
<feature type="transmembrane region" description="Helical" evidence="1">
    <location>
        <begin position="89"/>
        <end position="113"/>
    </location>
</feature>
<evidence type="ECO:0000313" key="2">
    <source>
        <dbReference type="EMBL" id="MBB3021268.1"/>
    </source>
</evidence>
<accession>A0A7W4VQ78</accession>
<feature type="transmembrane region" description="Helical" evidence="1">
    <location>
        <begin position="24"/>
        <end position="45"/>
    </location>
</feature>
<keyword evidence="1" id="KW-0472">Membrane</keyword>
<keyword evidence="3" id="KW-1185">Reference proteome</keyword>